<dbReference type="InterPro" id="IPR011050">
    <property type="entry name" value="Pectin_lyase_fold/virulence"/>
</dbReference>
<gene>
    <name evidence="2" type="ORF">GCM10009119_34180</name>
</gene>
<feature type="domain" description="Right handed beta helix" evidence="1">
    <location>
        <begin position="108"/>
        <end position="260"/>
    </location>
</feature>
<dbReference type="SUPFAM" id="SSF51126">
    <property type="entry name" value="Pectin lyase-like"/>
    <property type="match status" value="2"/>
</dbReference>
<protein>
    <recommendedName>
        <fullName evidence="1">Right handed beta helix domain-containing protein</fullName>
    </recommendedName>
</protein>
<dbReference type="SMART" id="SM00710">
    <property type="entry name" value="PbH1"/>
    <property type="match status" value="9"/>
</dbReference>
<dbReference type="Gene3D" id="2.160.20.10">
    <property type="entry name" value="Single-stranded right-handed beta-helix, Pectin lyase-like"/>
    <property type="match status" value="1"/>
</dbReference>
<keyword evidence="3" id="KW-1185">Reference proteome</keyword>
<organism evidence="2 3">
    <name type="scientific">Algoriphagus jejuensis</name>
    <dbReference type="NCBI Taxonomy" id="419934"/>
    <lineage>
        <taxon>Bacteria</taxon>
        <taxon>Pseudomonadati</taxon>
        <taxon>Bacteroidota</taxon>
        <taxon>Cytophagia</taxon>
        <taxon>Cytophagales</taxon>
        <taxon>Cyclobacteriaceae</taxon>
        <taxon>Algoriphagus</taxon>
    </lineage>
</organism>
<evidence type="ECO:0000259" key="1">
    <source>
        <dbReference type="Pfam" id="PF13229"/>
    </source>
</evidence>
<comment type="caution">
    <text evidence="2">The sequence shown here is derived from an EMBL/GenBank/DDBJ whole genome shotgun (WGS) entry which is preliminary data.</text>
</comment>
<dbReference type="EMBL" id="BAAAFI010000044">
    <property type="protein sequence ID" value="GAA0880448.1"/>
    <property type="molecule type" value="Genomic_DNA"/>
</dbReference>
<proteinExistence type="predicted"/>
<dbReference type="InterPro" id="IPR012334">
    <property type="entry name" value="Pectin_lyas_fold"/>
</dbReference>
<dbReference type="InterPro" id="IPR022441">
    <property type="entry name" value="Para_beta_helix_rpt-2"/>
</dbReference>
<dbReference type="Proteomes" id="UP001500469">
    <property type="component" value="Unassembled WGS sequence"/>
</dbReference>
<accession>A0ABN1N414</accession>
<dbReference type="Pfam" id="PF13229">
    <property type="entry name" value="Beta_helix"/>
    <property type="match status" value="1"/>
</dbReference>
<reference evidence="3" key="1">
    <citation type="journal article" date="2019" name="Int. J. Syst. Evol. Microbiol.">
        <title>The Global Catalogue of Microorganisms (GCM) 10K type strain sequencing project: providing services to taxonomists for standard genome sequencing and annotation.</title>
        <authorList>
            <consortium name="The Broad Institute Genomics Platform"/>
            <consortium name="The Broad Institute Genome Sequencing Center for Infectious Disease"/>
            <person name="Wu L."/>
            <person name="Ma J."/>
        </authorList>
    </citation>
    <scope>NUCLEOTIDE SEQUENCE [LARGE SCALE GENOMIC DNA]</scope>
    <source>
        <strain evidence="3">JCM 16112</strain>
    </source>
</reference>
<sequence length="545" mass="59205">MQPADYSGGVRLNVTDFGAIGDSTSDNTAPIQQVLDKASPGDTVFIPEGNFLVRTLQLRSGVHLISRGILAHHADAKSGEYSIEKQNSPNPLLKGEGVADIYISIRAKSKNEGIHLTKCQNIRIVNSDLEGDSTKFRAYPGILAFQVSGLDVSSTRIHHFGSGRTETHSYQPGTGIRVLSSNTISIRDSEIFHNGENGIFIHGSRKAEVLNNTIHHNGMSAIQVAFGNSGKENDYNFSGNILDQNAADGIDINNRSPENAKEINTTIAYNLSCDNGFVNGKSTPDGSGFGTLINVSDIVIYRNQAIGNNRPALYIEDCGTLLTKENQADNQVEIVLNLGELRIESSQYSSINLMANAKAKRILVRDSKIGSLSLPNQIEVEQFEVLSSSFSHARFNINMKGNLILRDNDLKNTSDSNVLLLANVDSAVIEDNRIESLKTTAVAIRKPAKNVRLSRNLIRSSGPVIFDEGSPNLLIQDNTIEVIPGGEENLTLKSNFPDRLRLEGNEHLGADGKPTLVFVGKGTATVQEKRIIGTTDFAEVNVIEN</sequence>
<dbReference type="NCBIfam" id="TIGR03804">
    <property type="entry name" value="para_beta_helix"/>
    <property type="match status" value="1"/>
</dbReference>
<dbReference type="InterPro" id="IPR006626">
    <property type="entry name" value="PbH1"/>
</dbReference>
<evidence type="ECO:0000313" key="3">
    <source>
        <dbReference type="Proteomes" id="UP001500469"/>
    </source>
</evidence>
<dbReference type="InterPro" id="IPR039448">
    <property type="entry name" value="Beta_helix"/>
</dbReference>
<evidence type="ECO:0000313" key="2">
    <source>
        <dbReference type="EMBL" id="GAA0880448.1"/>
    </source>
</evidence>
<name>A0ABN1N414_9BACT</name>